<feature type="domain" description="Fibronectin type-III" evidence="13">
    <location>
        <begin position="451"/>
        <end position="529"/>
    </location>
</feature>
<keyword evidence="6" id="KW-0479">Metal-binding</keyword>
<dbReference type="eggNOG" id="COG3409">
    <property type="taxonomic scope" value="Bacteria"/>
</dbReference>
<dbReference type="GO" id="GO:0004252">
    <property type="term" value="F:serine-type endopeptidase activity"/>
    <property type="evidence" value="ECO:0007669"/>
    <property type="project" value="UniProtKB-UniRule"/>
</dbReference>
<dbReference type="KEGG" id="bco:Bcell_1156"/>
<dbReference type="InterPro" id="IPR036366">
    <property type="entry name" value="PGBDSf"/>
</dbReference>
<dbReference type="CDD" id="cd07477">
    <property type="entry name" value="Peptidases_S8_Subtilisin_subset"/>
    <property type="match status" value="1"/>
</dbReference>
<dbReference type="Pfam" id="PF00082">
    <property type="entry name" value="Peptidase_S8"/>
    <property type="match status" value="1"/>
</dbReference>
<dbReference type="InterPro" id="IPR023828">
    <property type="entry name" value="Peptidase_S8_Ser-AS"/>
</dbReference>
<dbReference type="AlphaFoldDB" id="E6TR46"/>
<dbReference type="EMBL" id="CP002394">
    <property type="protein sequence ID" value="ADU29422.1"/>
    <property type="molecule type" value="Genomic_DNA"/>
</dbReference>
<dbReference type="Pfam" id="PF01471">
    <property type="entry name" value="PG_binding_1"/>
    <property type="match status" value="6"/>
</dbReference>
<accession>E6TR46</accession>
<keyword evidence="4" id="KW-0964">Secreted</keyword>
<dbReference type="PANTHER" id="PTHR43806:SF11">
    <property type="entry name" value="CEREVISIN-RELATED"/>
    <property type="match status" value="1"/>
</dbReference>
<dbReference type="InterPro" id="IPR002477">
    <property type="entry name" value="Peptidoglycan-bd-like"/>
</dbReference>
<evidence type="ECO:0000256" key="9">
    <source>
        <dbReference type="ARBA" id="ARBA00022837"/>
    </source>
</evidence>
<dbReference type="eggNOG" id="COG1404">
    <property type="taxonomic scope" value="Bacteria"/>
</dbReference>
<dbReference type="Gene3D" id="3.30.70.80">
    <property type="entry name" value="Peptidase S8 propeptide/proteinase inhibitor I9"/>
    <property type="match status" value="1"/>
</dbReference>
<comment type="subcellular location">
    <subcellularLocation>
        <location evidence="2">Secreted</location>
    </subcellularLocation>
</comment>
<dbReference type="InterPro" id="IPR000209">
    <property type="entry name" value="Peptidase_S8/S53_dom"/>
</dbReference>
<dbReference type="PRINTS" id="PR00723">
    <property type="entry name" value="SUBTILISIN"/>
</dbReference>
<dbReference type="PROSITE" id="PS00136">
    <property type="entry name" value="SUBTILASE_ASP"/>
    <property type="match status" value="1"/>
</dbReference>
<protein>
    <submittedName>
        <fullName evidence="14">Peptidase S8 and S53 subtilisin kexin sedolisin</fullName>
    </submittedName>
</protein>
<feature type="domain" description="Fibronectin type-III" evidence="13">
    <location>
        <begin position="531"/>
        <end position="612"/>
    </location>
</feature>
<dbReference type="GO" id="GO:0006508">
    <property type="term" value="P:proteolysis"/>
    <property type="evidence" value="ECO:0007669"/>
    <property type="project" value="UniProtKB-KW"/>
</dbReference>
<dbReference type="InterPro" id="IPR013783">
    <property type="entry name" value="Ig-like_fold"/>
</dbReference>
<comment type="similarity">
    <text evidence="3 10 11">Belongs to the peptidase S8 family.</text>
</comment>
<dbReference type="HOGENOM" id="CLU_294867_0_0_9"/>
<evidence type="ECO:0000313" key="14">
    <source>
        <dbReference type="EMBL" id="ADU29422.1"/>
    </source>
</evidence>
<dbReference type="RefSeq" id="WP_013487763.1">
    <property type="nucleotide sequence ID" value="NC_014829.1"/>
</dbReference>
<name>E6TR46_EVAC2</name>
<dbReference type="PANTHER" id="PTHR43806">
    <property type="entry name" value="PEPTIDASE S8"/>
    <property type="match status" value="1"/>
</dbReference>
<evidence type="ECO:0000256" key="5">
    <source>
        <dbReference type="ARBA" id="ARBA00022670"/>
    </source>
</evidence>
<keyword evidence="15" id="KW-1185">Reference proteome</keyword>
<dbReference type="SUPFAM" id="SSF49265">
    <property type="entry name" value="Fibronectin type III"/>
    <property type="match status" value="1"/>
</dbReference>
<dbReference type="InterPro" id="IPR034202">
    <property type="entry name" value="Subtilisin_Carlsberg-like"/>
</dbReference>
<dbReference type="SUPFAM" id="SSF47090">
    <property type="entry name" value="PGBD-like"/>
    <property type="match status" value="6"/>
</dbReference>
<dbReference type="STRING" id="649639.Bcell_1156"/>
<dbReference type="Gene3D" id="1.10.101.10">
    <property type="entry name" value="PGBD-like superfamily/PGBD"/>
    <property type="match status" value="6"/>
</dbReference>
<dbReference type="PROSITE" id="PS00138">
    <property type="entry name" value="SUBTILASE_SER"/>
    <property type="match status" value="1"/>
</dbReference>
<evidence type="ECO:0000256" key="3">
    <source>
        <dbReference type="ARBA" id="ARBA00011073"/>
    </source>
</evidence>
<dbReference type="CDD" id="cd00063">
    <property type="entry name" value="FN3"/>
    <property type="match status" value="2"/>
</dbReference>
<dbReference type="InterPro" id="IPR015500">
    <property type="entry name" value="Peptidase_S8_subtilisin-rel"/>
</dbReference>
<feature type="compositionally biased region" description="Basic and acidic residues" evidence="12">
    <location>
        <begin position="71"/>
        <end position="82"/>
    </location>
</feature>
<evidence type="ECO:0000256" key="12">
    <source>
        <dbReference type="SAM" id="MobiDB-lite"/>
    </source>
</evidence>
<dbReference type="InterPro" id="IPR037045">
    <property type="entry name" value="S8pro/Inhibitor_I9_sf"/>
</dbReference>
<dbReference type="PROSITE" id="PS50853">
    <property type="entry name" value="FN3"/>
    <property type="match status" value="2"/>
</dbReference>
<dbReference type="Gene3D" id="6.10.250.2590">
    <property type="match status" value="1"/>
</dbReference>
<dbReference type="InterPro" id="IPR022398">
    <property type="entry name" value="Peptidase_S8_His-AS"/>
</dbReference>
<dbReference type="PROSITE" id="PS00137">
    <property type="entry name" value="SUBTILASE_HIS"/>
    <property type="match status" value="1"/>
</dbReference>
<dbReference type="PROSITE" id="PS51892">
    <property type="entry name" value="SUBTILASE"/>
    <property type="match status" value="1"/>
</dbReference>
<dbReference type="Gene3D" id="2.60.40.10">
    <property type="entry name" value="Immunoglobulins"/>
    <property type="match status" value="2"/>
</dbReference>
<dbReference type="Pfam" id="PF00041">
    <property type="entry name" value="fn3"/>
    <property type="match status" value="1"/>
</dbReference>
<feature type="region of interest" description="Disordered" evidence="12">
    <location>
        <begin position="71"/>
        <end position="104"/>
    </location>
</feature>
<dbReference type="Gene3D" id="3.40.50.200">
    <property type="entry name" value="Peptidase S8/S53 domain"/>
    <property type="match status" value="1"/>
</dbReference>
<dbReference type="Proteomes" id="UP000001401">
    <property type="component" value="Chromosome"/>
</dbReference>
<evidence type="ECO:0000256" key="7">
    <source>
        <dbReference type="ARBA" id="ARBA00022801"/>
    </source>
</evidence>
<keyword evidence="9" id="KW-0106">Calcium</keyword>
<dbReference type="InterPro" id="IPR036852">
    <property type="entry name" value="Peptidase_S8/S53_dom_sf"/>
</dbReference>
<comment type="cofactor">
    <cofactor evidence="1">
        <name>Ca(2+)</name>
        <dbReference type="ChEBI" id="CHEBI:29108"/>
    </cofactor>
</comment>
<sequence length="1027" mass="113523">MQAKKAIIMFLSFVLFFHLITPFSVVVATQGSLLELEEDLITSTSENNRLIESDSINNIFSSKEIGIKENKEIESTKNNNDDVKEDSELEVRNHQDQVSYESPDSDEDKVIVLFKNQANKDLITNAKGTIHHEFKNIPALAISIPHQAIEGLKNNPNVISVEENKSHVFQRQTVDWGIERVQAPLAWENGFTGKGVKVAIIDTGIDTTHSDLDIAGCFSATNAPTCEDSDGHGTHVAGIIGARDNDVGVVGIAPEASIYAARVSNLEGEIWSADIIAAVDWAISEGVDIINMSLGSSEYSSILDHALTKANNEGILLVAAAGNDNKSPVNYPAALPHVIAVSATDKNDKLASFSNIGNEIEVSAPGTSIPSTFINNSYATMSGTSMAAPHVSGVLALMIEANPDLDHVELRKLMHANSMDIGPEGKDHYFGYGLVQFTIEDEETTDVLPAEPTNLQVSKVGSKNINLSWDTVNNADTYLVSVTDFAEFEVDVPEIQLDFLLPNTTYEIKVAAINSYGSSKKASIEVMTLIASTEVHSKNITSNSIELYWSKNSDATYYELYRDNVLIYMGTETQFKDIDLKPDTNYHYYLIAKNTVNKSEPSTQITVKTSNKTSLDTEELIQFQEDLMRLGFLNNSDVNGEFNIETEVAIRDFQEYYGLVATGMITTDTKVKIQEILSSPLRNGQHHDSAIQLKINLSFLDFHVSNNPTTYYGPTTERKVREFQEKYGLRVNGIADEITLKKIESLINSPMALGTYRKDVITLKNNLAILGFHISNNPTTYYGPTTERVVREFQDYYGLEVTGIASQETLEKIEEILSSPLRNGQHDEGAIQLKINLSLLGFHISNNPTTHYGPTTERKVREFQQVNGLKVNGIADKVTLKTIQELLSTTMALGTHSQEVVTLKNNLATLGFHISNNPTTYYGPITEQVVREFQRYYGLKMTGVASQETLNKIESVLSSPLRNGQHHESAIQLKINLSLLGFHVSNNPTTYYGPMTERRVREFQSAHGLIVNGIADEITLAKIAELL</sequence>
<feature type="active site" description="Charge relay system" evidence="10">
    <location>
        <position position="232"/>
    </location>
</feature>
<dbReference type="InterPro" id="IPR023827">
    <property type="entry name" value="Peptidase_S8_Asp-AS"/>
</dbReference>
<evidence type="ECO:0000256" key="8">
    <source>
        <dbReference type="ARBA" id="ARBA00022825"/>
    </source>
</evidence>
<dbReference type="InterPro" id="IPR003961">
    <property type="entry name" value="FN3_dom"/>
</dbReference>
<evidence type="ECO:0000256" key="11">
    <source>
        <dbReference type="RuleBase" id="RU003355"/>
    </source>
</evidence>
<proteinExistence type="inferred from homology"/>
<evidence type="ECO:0000256" key="6">
    <source>
        <dbReference type="ARBA" id="ARBA00022723"/>
    </source>
</evidence>
<reference evidence="14" key="1">
    <citation type="submission" date="2010-12" db="EMBL/GenBank/DDBJ databases">
        <title>Complete sequence of Bacillus cellulosilyticus DSM 2522.</title>
        <authorList>
            <consortium name="US DOE Joint Genome Institute"/>
            <person name="Lucas S."/>
            <person name="Copeland A."/>
            <person name="Lapidus A."/>
            <person name="Cheng J.-F."/>
            <person name="Bruce D."/>
            <person name="Goodwin L."/>
            <person name="Pitluck S."/>
            <person name="Chertkov O."/>
            <person name="Detter J.C."/>
            <person name="Han C."/>
            <person name="Tapia R."/>
            <person name="Land M."/>
            <person name="Hauser L."/>
            <person name="Jeffries C."/>
            <person name="Kyrpides N."/>
            <person name="Ivanova N."/>
            <person name="Mikhailova N."/>
            <person name="Brumm P."/>
            <person name="Mead D."/>
            <person name="Woyke T."/>
        </authorList>
    </citation>
    <scope>NUCLEOTIDE SEQUENCE [LARGE SCALE GENOMIC DNA]</scope>
    <source>
        <strain evidence="14">DSM 2522</strain>
    </source>
</reference>
<evidence type="ECO:0000313" key="15">
    <source>
        <dbReference type="Proteomes" id="UP000001401"/>
    </source>
</evidence>
<keyword evidence="7 10" id="KW-0378">Hydrolase</keyword>
<dbReference type="SMART" id="SM00060">
    <property type="entry name" value="FN3"/>
    <property type="match status" value="2"/>
</dbReference>
<dbReference type="InterPro" id="IPR050131">
    <property type="entry name" value="Peptidase_S8_subtilisin-like"/>
</dbReference>
<dbReference type="GO" id="GO:0046872">
    <property type="term" value="F:metal ion binding"/>
    <property type="evidence" value="ECO:0007669"/>
    <property type="project" value="UniProtKB-KW"/>
</dbReference>
<gene>
    <name evidence="14" type="ordered locus">Bcell_1156</name>
</gene>
<dbReference type="OrthoDB" id="9798386at2"/>
<keyword evidence="8 10" id="KW-0720">Serine protease</keyword>
<feature type="active site" description="Charge relay system" evidence="10">
    <location>
        <position position="202"/>
    </location>
</feature>
<dbReference type="SUPFAM" id="SSF54897">
    <property type="entry name" value="Protease propeptides/inhibitors"/>
    <property type="match status" value="1"/>
</dbReference>
<dbReference type="SUPFAM" id="SSF52743">
    <property type="entry name" value="Subtilisin-like"/>
    <property type="match status" value="1"/>
</dbReference>
<feature type="active site" description="Charge relay system" evidence="10">
    <location>
        <position position="385"/>
    </location>
</feature>
<evidence type="ECO:0000256" key="1">
    <source>
        <dbReference type="ARBA" id="ARBA00001913"/>
    </source>
</evidence>
<evidence type="ECO:0000256" key="4">
    <source>
        <dbReference type="ARBA" id="ARBA00022525"/>
    </source>
</evidence>
<keyword evidence="5 10" id="KW-0645">Protease</keyword>
<evidence type="ECO:0000256" key="2">
    <source>
        <dbReference type="ARBA" id="ARBA00004613"/>
    </source>
</evidence>
<dbReference type="GO" id="GO:0005576">
    <property type="term" value="C:extracellular region"/>
    <property type="evidence" value="ECO:0007669"/>
    <property type="project" value="UniProtKB-SubCell"/>
</dbReference>
<organism evidence="14 15">
    <name type="scientific">Evansella cellulosilytica (strain ATCC 21833 / DSM 2522 / FERM P-1141 / JCM 9156 / N-4)</name>
    <name type="common">Bacillus cellulosilyticus</name>
    <dbReference type="NCBI Taxonomy" id="649639"/>
    <lineage>
        <taxon>Bacteria</taxon>
        <taxon>Bacillati</taxon>
        <taxon>Bacillota</taxon>
        <taxon>Bacilli</taxon>
        <taxon>Bacillales</taxon>
        <taxon>Bacillaceae</taxon>
        <taxon>Evansella</taxon>
    </lineage>
</organism>
<dbReference type="InterPro" id="IPR036365">
    <property type="entry name" value="PGBD-like_sf"/>
</dbReference>
<evidence type="ECO:0000259" key="13">
    <source>
        <dbReference type="PROSITE" id="PS50853"/>
    </source>
</evidence>
<evidence type="ECO:0000256" key="10">
    <source>
        <dbReference type="PROSITE-ProRule" id="PRU01240"/>
    </source>
</evidence>
<dbReference type="InterPro" id="IPR036116">
    <property type="entry name" value="FN3_sf"/>
</dbReference>